<dbReference type="PDB" id="6MN0">
    <property type="method" value="X-ray"/>
    <property type="resolution" value="2.40 A"/>
    <property type="chains" value="A/B/C/D/E/F=2-263"/>
</dbReference>
<protein>
    <submittedName>
        <fullName evidence="1">AAC3</fullName>
    </submittedName>
</protein>
<feature type="binding site" evidence="4">
    <location>
        <position position="32"/>
    </location>
    <ligand>
        <name>acetyl-CoA</name>
        <dbReference type="ChEBI" id="CHEBI:57288"/>
    </ligand>
</feature>
<feature type="binding site" evidence="2 5">
    <location>
        <position position="32"/>
    </location>
    <ligand>
        <name>CoA</name>
        <dbReference type="ChEBI" id="CHEBI:57287"/>
    </ligand>
</feature>
<proteinExistence type="evidence at protein level"/>
<feature type="binding site" evidence="2 5">
    <location>
        <position position="29"/>
    </location>
    <ligand>
        <name>CoA</name>
        <dbReference type="ChEBI" id="CHEBI:57287"/>
    </ligand>
</feature>
<reference evidence="1" key="1">
    <citation type="journal article" date="2014" name="Nature">
        <title>Bacterial phylogeny structures soil resistomes across habitats.</title>
        <authorList>
            <person name="Forsberg K.J."/>
            <person name="Patel S."/>
            <person name="Gibson M.K."/>
            <person name="Lauber C.L."/>
            <person name="Knight R."/>
            <person name="Fierer N."/>
            <person name="Dantas G."/>
        </authorList>
    </citation>
    <scope>NUCLEOTIDE SEQUENCE</scope>
</reference>
<dbReference type="EMBL" id="KJ696292">
    <property type="protein sequence ID" value="AIA18843.1"/>
    <property type="molecule type" value="Genomic_DNA"/>
</dbReference>
<reference evidence="6" key="3">
    <citation type="submission" date="2018-10" db="PDB data bank">
        <title>Crystal structure of meta-AAC0038, an environmental aminoglycoside resistance enzyme, mutant H168A in abortive complex with sisomicin-CoA.</title>
        <authorList>
            <person name="Stogios P.J."/>
        </authorList>
    </citation>
    <scope>X-RAY CRYSTALLOGRAPHY (2.74 ANGSTROMS) OF 2-263 IN COMPLEX WITH COA</scope>
</reference>
<organism evidence="1">
    <name type="scientific">uncultured bacterium</name>
    <dbReference type="NCBI Taxonomy" id="77133"/>
    <lineage>
        <taxon>Bacteria</taxon>
        <taxon>environmental samples</taxon>
    </lineage>
</organism>
<evidence type="ECO:0000313" key="1">
    <source>
        <dbReference type="EMBL" id="AIA18843.1"/>
    </source>
</evidence>
<reference evidence="5" key="2">
    <citation type="submission" date="2018-10" db="PDB data bank">
        <title>Crystal structure of meta-AAC0038, an environmental aminoglycoside resistance enzyme, mutant H168A in abortive complex with gentamicin-CoA.</title>
        <authorList>
            <person name="Stogios P.J."/>
        </authorList>
    </citation>
    <scope>X-RAY CRYSTALLOGRAPHY (2.25 ANGSTROMS) OF 2-263 IN COMPLEX WITH COA</scope>
</reference>
<feature type="binding site" evidence="2 5">
    <location>
        <position position="93"/>
    </location>
    <ligand>
        <name>CoA</name>
        <dbReference type="ChEBI" id="CHEBI:57287"/>
    </ligand>
</feature>
<feature type="binding site" evidence="2 5">
    <location>
        <position position="97"/>
    </location>
    <ligand>
        <name>CoA</name>
        <dbReference type="ChEBI" id="CHEBI:57287"/>
    </ligand>
</feature>
<evidence type="ECO:0007829" key="4">
    <source>
        <dbReference type="PDB" id="6MN0"/>
    </source>
</evidence>
<reference evidence="2 3" key="4">
    <citation type="journal article" date="2022" name="Commun. Biol.">
        <title>Structural and molecular rationale for the diversification of resistance mediated by the Antibiotic_NAT family.</title>
        <authorList>
            <person name="Stogios P.J."/>
            <person name="Bordeleau E."/>
            <person name="Xu Z."/>
            <person name="Skarina T."/>
            <person name="Evdokimova E."/>
            <person name="Chou S."/>
            <person name="Diorio-Toth L."/>
            <person name="D'Souza A.W."/>
            <person name="Patel S."/>
            <person name="Dantas G."/>
            <person name="Wright G.D."/>
            <person name="Savchenko A."/>
        </authorList>
    </citation>
    <scope>X-RAY CRYSTALLOGRAPHY (2.36 ANGSTROMS) OF 2-263 IN COMPLEX WITH COA AND ACETYL-COA</scope>
</reference>
<feature type="binding site" evidence="4">
    <location>
        <position position="29"/>
    </location>
    <ligand>
        <name>acetyl-CoA</name>
        <dbReference type="ChEBI" id="CHEBI:57288"/>
    </ligand>
</feature>
<feature type="binding site" evidence="2 5">
    <location>
        <position position="33"/>
    </location>
    <ligand>
        <name>CoA</name>
        <dbReference type="ChEBI" id="CHEBI:57287"/>
    </ligand>
</feature>
<evidence type="ECO:0007829" key="3">
    <source>
        <dbReference type="PDB" id="6MMZ"/>
    </source>
</evidence>
<dbReference type="PDB" id="5HT0">
    <property type="method" value="X-ray"/>
    <property type="resolution" value="2.75 A"/>
    <property type="chains" value="A/B/C/D/E/F=1-263"/>
</dbReference>
<feature type="binding site" evidence="4">
    <location>
        <position position="97"/>
    </location>
    <ligand>
        <name>acetyl-CoA</name>
        <dbReference type="ChEBI" id="CHEBI:57288"/>
    </ligand>
</feature>
<dbReference type="PDB" id="6MN1">
    <property type="method" value="X-ray"/>
    <property type="resolution" value="2.25 A"/>
    <property type="chains" value="A/B=2-263"/>
</dbReference>
<sequence>MSSRVSTRSSLAEDLRAIGLADGDAVLVHAALRKVGKIVGGPDDILDAMRDVIGPAGTVLGYADWQLEDEIRDDPAMREHIPAFDPLRSRSIRDNGFWPELIRTTPGALRSASPGASMAAIGGEAEWFTADHALDYGYGPRSPLGKLVEAKGKVLMLGAPLDTMTLLHHAEHLADFPNKRILRYEAPILVDGEKVWRWFEEFDTSDPPDGLADDYFAGIVEEFLATGRGKRGKIGEASSVLVPADEIVAFAVDWLERWGRTARR</sequence>
<keyword evidence="2 3" id="KW-0002">3D-structure</keyword>
<feature type="binding site" evidence="5 6">
    <location>
        <position position="30"/>
    </location>
    <ligand>
        <name>CoA</name>
        <dbReference type="ChEBI" id="CHEBI:57287"/>
    </ligand>
</feature>
<feature type="binding site" evidence="4">
    <location>
        <position position="66"/>
    </location>
    <ligand>
        <name>acetyl-CoA</name>
        <dbReference type="ChEBI" id="CHEBI:57288"/>
    </ligand>
</feature>
<feature type="binding site" evidence="4">
    <location>
        <position position="165"/>
    </location>
    <ligand>
        <name>acetyl-CoA</name>
        <dbReference type="ChEBI" id="CHEBI:57288"/>
    </ligand>
</feature>
<feature type="binding site" evidence="5 6">
    <location>
        <position position="66"/>
    </location>
    <ligand>
        <name>CoA</name>
        <dbReference type="ChEBI" id="CHEBI:57287"/>
    </ligand>
</feature>
<dbReference type="PDB" id="6MN2">
    <property type="method" value="X-ray"/>
    <property type="resolution" value="2.74 A"/>
    <property type="chains" value="A/B=2-263"/>
</dbReference>
<evidence type="ECO:0007829" key="5">
    <source>
        <dbReference type="PDB" id="6MN1"/>
    </source>
</evidence>
<dbReference type="PDB" id="6MMZ">
    <property type="method" value="X-ray"/>
    <property type="resolution" value="3.30 A"/>
    <property type="chains" value="A/B/C/D/E/F=2-263"/>
</dbReference>
<accession>A0A059X981</accession>
<feature type="binding site" evidence="4">
    <location>
        <position position="30"/>
    </location>
    <ligand>
        <name>acetyl-CoA</name>
        <dbReference type="ChEBI" id="CHEBI:57288"/>
    </ligand>
</feature>
<name>A0ACD6B8R8_9BACT</name>
<evidence type="ECO:0007829" key="2">
    <source>
        <dbReference type="PDB" id="5HT0"/>
    </source>
</evidence>
<evidence type="ECO:0007829" key="6">
    <source>
        <dbReference type="PDB" id="6MN2"/>
    </source>
</evidence>
<feature type="binding site" evidence="4">
    <location>
        <position position="93"/>
    </location>
    <ligand>
        <name>acetyl-CoA</name>
        <dbReference type="ChEBI" id="CHEBI:57288"/>
    </ligand>
</feature>
<dbReference type="PDB" id="7KES">
    <property type="method" value="X-ray"/>
    <property type="resolution" value="2.36 A"/>
    <property type="chains" value="A/B=2-263"/>
</dbReference>
<feature type="binding site" evidence="4">
    <location>
        <position position="33"/>
    </location>
    <ligand>
        <name>acetyl-CoA</name>
        <dbReference type="ChEBI" id="CHEBI:57288"/>
    </ligand>
</feature>
<accession>A0ACD6B8R8</accession>